<dbReference type="RefSeq" id="WP_146820024.1">
    <property type="nucleotide sequence ID" value="NZ_BJYK01000012.1"/>
</dbReference>
<dbReference type="Gene3D" id="3.40.50.620">
    <property type="entry name" value="HUPs"/>
    <property type="match status" value="1"/>
</dbReference>
<dbReference type="InterPro" id="IPR051599">
    <property type="entry name" value="Cell_Envelope_Assoc"/>
</dbReference>
<dbReference type="CDD" id="cd06259">
    <property type="entry name" value="YdcF-like"/>
    <property type="match status" value="1"/>
</dbReference>
<organism evidence="3 4">
    <name type="scientific">Actinotalea fermentans</name>
    <dbReference type="NCBI Taxonomy" id="43671"/>
    <lineage>
        <taxon>Bacteria</taxon>
        <taxon>Bacillati</taxon>
        <taxon>Actinomycetota</taxon>
        <taxon>Actinomycetes</taxon>
        <taxon>Micrococcales</taxon>
        <taxon>Cellulomonadaceae</taxon>
        <taxon>Actinotalea</taxon>
    </lineage>
</organism>
<dbReference type="InterPro" id="IPR014729">
    <property type="entry name" value="Rossmann-like_a/b/a_fold"/>
</dbReference>
<dbReference type="Proteomes" id="UP000321484">
    <property type="component" value="Unassembled WGS sequence"/>
</dbReference>
<evidence type="ECO:0000259" key="2">
    <source>
        <dbReference type="Pfam" id="PF02698"/>
    </source>
</evidence>
<feature type="transmembrane region" description="Helical" evidence="1">
    <location>
        <begin position="39"/>
        <end position="61"/>
    </location>
</feature>
<keyword evidence="1" id="KW-0472">Membrane</keyword>
<evidence type="ECO:0000313" key="4">
    <source>
        <dbReference type="Proteomes" id="UP000321484"/>
    </source>
</evidence>
<dbReference type="AlphaFoldDB" id="A0A511Z1X9"/>
<keyword evidence="1" id="KW-1133">Transmembrane helix</keyword>
<dbReference type="InterPro" id="IPR003848">
    <property type="entry name" value="DUF218"/>
</dbReference>
<evidence type="ECO:0000256" key="1">
    <source>
        <dbReference type="SAM" id="Phobius"/>
    </source>
</evidence>
<dbReference type="PANTHER" id="PTHR30336:SF4">
    <property type="entry name" value="ENVELOPE BIOGENESIS FACTOR ELYC"/>
    <property type="match status" value="1"/>
</dbReference>
<sequence>MPARDDALRALLLLLAAAGLWIFLQPVVVAGIWNAGNALGLAASAVLAAVVLAWSTLARGLRALAGTRRGKALLGAGAVALGAGVVWCGVLSAWMLADVGEPPDAPAAVVVLGCRVEGDTPSQALQRRIDTAADYLLAHPGVPVVVSGGMGDGERISEAEAMRRGLVERGVADDRILLEDRSTSTLENLTNSAAILAEKGLGSSVVVVSEGYHLHRALGIADRVGLDADGLAAPSPGWLLPTSWVREWVALTLDTVRR</sequence>
<dbReference type="Pfam" id="PF02698">
    <property type="entry name" value="DUF218"/>
    <property type="match status" value="1"/>
</dbReference>
<feature type="transmembrane region" description="Helical" evidence="1">
    <location>
        <begin position="12"/>
        <end position="33"/>
    </location>
</feature>
<proteinExistence type="predicted"/>
<dbReference type="GO" id="GO:0000270">
    <property type="term" value="P:peptidoglycan metabolic process"/>
    <property type="evidence" value="ECO:0007669"/>
    <property type="project" value="TreeGrafter"/>
</dbReference>
<evidence type="ECO:0000313" key="3">
    <source>
        <dbReference type="EMBL" id="GEN81443.1"/>
    </source>
</evidence>
<dbReference type="GO" id="GO:0005886">
    <property type="term" value="C:plasma membrane"/>
    <property type="evidence" value="ECO:0007669"/>
    <property type="project" value="TreeGrafter"/>
</dbReference>
<gene>
    <name evidence="3" type="ORF">AFE02nite_31770</name>
</gene>
<dbReference type="EMBL" id="BJYK01000012">
    <property type="protein sequence ID" value="GEN81443.1"/>
    <property type="molecule type" value="Genomic_DNA"/>
</dbReference>
<accession>A0A511Z1X9</accession>
<feature type="domain" description="DUF218" evidence="2">
    <location>
        <begin position="108"/>
        <end position="249"/>
    </location>
</feature>
<dbReference type="OrthoDB" id="9782395at2"/>
<keyword evidence="4" id="KW-1185">Reference proteome</keyword>
<dbReference type="PANTHER" id="PTHR30336">
    <property type="entry name" value="INNER MEMBRANE PROTEIN, PROBABLE PERMEASE"/>
    <property type="match status" value="1"/>
</dbReference>
<feature type="transmembrane region" description="Helical" evidence="1">
    <location>
        <begin position="73"/>
        <end position="97"/>
    </location>
</feature>
<name>A0A511Z1X9_9CELL</name>
<comment type="caution">
    <text evidence="3">The sequence shown here is derived from an EMBL/GenBank/DDBJ whole genome shotgun (WGS) entry which is preliminary data.</text>
</comment>
<dbReference type="GO" id="GO:0043164">
    <property type="term" value="P:Gram-negative-bacterium-type cell wall biogenesis"/>
    <property type="evidence" value="ECO:0007669"/>
    <property type="project" value="TreeGrafter"/>
</dbReference>
<keyword evidence="1" id="KW-0812">Transmembrane</keyword>
<reference evidence="3 4" key="1">
    <citation type="submission" date="2019-07" db="EMBL/GenBank/DDBJ databases">
        <title>Whole genome shotgun sequence of Actinotalea fermentans NBRC 105374.</title>
        <authorList>
            <person name="Hosoyama A."/>
            <person name="Uohara A."/>
            <person name="Ohji S."/>
            <person name="Ichikawa N."/>
        </authorList>
    </citation>
    <scope>NUCLEOTIDE SEQUENCE [LARGE SCALE GENOMIC DNA]</scope>
    <source>
        <strain evidence="3 4">NBRC 105374</strain>
    </source>
</reference>
<protein>
    <recommendedName>
        <fullName evidence="2">DUF218 domain-containing protein</fullName>
    </recommendedName>
</protein>